<dbReference type="InterPro" id="IPR016024">
    <property type="entry name" value="ARM-type_fold"/>
</dbReference>
<keyword evidence="1" id="KW-0812">Transmembrane</keyword>
<evidence type="ECO:0008006" key="4">
    <source>
        <dbReference type="Google" id="ProtNLM"/>
    </source>
</evidence>
<dbReference type="RefSeq" id="WP_004475987.1">
    <property type="nucleotide sequence ID" value="NZ_AHON02000045.1"/>
</dbReference>
<dbReference type="EMBL" id="AHON02000045">
    <property type="protein sequence ID" value="EKO33684.1"/>
    <property type="molecule type" value="Genomic_DNA"/>
</dbReference>
<gene>
    <name evidence="2" type="ORF">LEP1GSC179_1338</name>
</gene>
<dbReference type="Proteomes" id="UP000006329">
    <property type="component" value="Unassembled WGS sequence"/>
</dbReference>
<evidence type="ECO:0000313" key="3">
    <source>
        <dbReference type="Proteomes" id="UP000006329"/>
    </source>
</evidence>
<keyword evidence="1" id="KW-1133">Transmembrane helix</keyword>
<dbReference type="AlphaFoldDB" id="A0A0E2BEP4"/>
<sequence length="194" mass="23134">MTIEEKLLFSFPFLGTLVFYILILYRIPFKTKSILFLLSALLTAIWFWFRPQYILHRWKSEPFEDSNVSILSFGLGLHAYAYEEFLNDIVFYRPILHKILRSDPDPKLRIRTALFLGYSKNESDRQVLIFALNDPQFGVRLAASLALLPREYLRSSENFFGYTKFCLLMKQEPDCYRNEKTIREFVDLSRDQFR</sequence>
<name>A0A0E2BEP4_9LEPT</name>
<accession>A0A0E2BEP4</accession>
<evidence type="ECO:0000313" key="2">
    <source>
        <dbReference type="EMBL" id="EKO33684.1"/>
    </source>
</evidence>
<proteinExistence type="predicted"/>
<keyword evidence="1" id="KW-0472">Membrane</keyword>
<dbReference type="SUPFAM" id="SSF48371">
    <property type="entry name" value="ARM repeat"/>
    <property type="match status" value="1"/>
</dbReference>
<protein>
    <recommendedName>
        <fullName evidence="4">HEAT repeat protein</fullName>
    </recommendedName>
</protein>
<feature type="transmembrane region" description="Helical" evidence="1">
    <location>
        <begin position="33"/>
        <end position="49"/>
    </location>
</feature>
<comment type="caution">
    <text evidence="2">The sequence shown here is derived from an EMBL/GenBank/DDBJ whole genome shotgun (WGS) entry which is preliminary data.</text>
</comment>
<reference evidence="2" key="1">
    <citation type="submission" date="2012-10" db="EMBL/GenBank/DDBJ databases">
        <authorList>
            <person name="Harkins D.M."/>
            <person name="Durkin A.S."/>
            <person name="Brinkac L.M."/>
            <person name="Haft D.H."/>
            <person name="Selengut J.D."/>
            <person name="Sanka R."/>
            <person name="DePew J."/>
            <person name="Purushe J."/>
            <person name="Matthias M.A."/>
            <person name="Vinetz J.M."/>
            <person name="Sutton G.G."/>
            <person name="Nierman W.C."/>
            <person name="Fouts D.E."/>
        </authorList>
    </citation>
    <scope>NUCLEOTIDE SEQUENCE [LARGE SCALE GENOMIC DNA]</scope>
    <source>
        <strain evidence="2">MOR084</strain>
    </source>
</reference>
<keyword evidence="3" id="KW-1185">Reference proteome</keyword>
<feature type="transmembrane region" description="Helical" evidence="1">
    <location>
        <begin position="7"/>
        <end position="27"/>
    </location>
</feature>
<organism evidence="2 3">
    <name type="scientific">Leptospira santarosai str. MOR084</name>
    <dbReference type="NCBI Taxonomy" id="1049984"/>
    <lineage>
        <taxon>Bacteria</taxon>
        <taxon>Pseudomonadati</taxon>
        <taxon>Spirochaetota</taxon>
        <taxon>Spirochaetia</taxon>
        <taxon>Leptospirales</taxon>
        <taxon>Leptospiraceae</taxon>
        <taxon>Leptospira</taxon>
    </lineage>
</organism>
<evidence type="ECO:0000256" key="1">
    <source>
        <dbReference type="SAM" id="Phobius"/>
    </source>
</evidence>